<feature type="domain" description="J" evidence="3">
    <location>
        <begin position="5"/>
        <end position="69"/>
    </location>
</feature>
<dbReference type="Gene3D" id="1.20.5.460">
    <property type="entry name" value="Single helix bin"/>
    <property type="match status" value="1"/>
</dbReference>
<dbReference type="Pfam" id="PF00226">
    <property type="entry name" value="DnaJ"/>
    <property type="match status" value="1"/>
</dbReference>
<dbReference type="Pfam" id="PF01556">
    <property type="entry name" value="DnaJ_C"/>
    <property type="match status" value="1"/>
</dbReference>
<organism evidence="4 5">
    <name type="scientific">Psychromonas arctica</name>
    <dbReference type="NCBI Taxonomy" id="168275"/>
    <lineage>
        <taxon>Bacteria</taxon>
        <taxon>Pseudomonadati</taxon>
        <taxon>Pseudomonadota</taxon>
        <taxon>Gammaproteobacteria</taxon>
        <taxon>Alteromonadales</taxon>
        <taxon>Psychromonadaceae</taxon>
        <taxon>Psychromonas</taxon>
    </lineage>
</organism>
<evidence type="ECO:0000256" key="1">
    <source>
        <dbReference type="ARBA" id="ARBA00023186"/>
    </source>
</evidence>
<dbReference type="SUPFAM" id="SSF46565">
    <property type="entry name" value="Chaperone J-domain"/>
    <property type="match status" value="1"/>
</dbReference>
<reference evidence="4 5" key="1">
    <citation type="submission" date="2024-02" db="EMBL/GenBank/DDBJ databases">
        <title>Bacteria isolated from the canopy kelp, Nereocystis luetkeana.</title>
        <authorList>
            <person name="Pfister C.A."/>
            <person name="Younker I.T."/>
            <person name="Light S.H."/>
        </authorList>
    </citation>
    <scope>NUCLEOTIDE SEQUENCE [LARGE SCALE GENOMIC DNA]</scope>
    <source>
        <strain evidence="4 5">TI.2.07</strain>
    </source>
</reference>
<protein>
    <submittedName>
        <fullName evidence="4">DnaJ C-terminal domain-containing protein</fullName>
    </submittedName>
</protein>
<dbReference type="PANTHER" id="PTHR43096">
    <property type="entry name" value="DNAJ HOMOLOG 1, MITOCHONDRIAL-RELATED"/>
    <property type="match status" value="1"/>
</dbReference>
<dbReference type="SUPFAM" id="SSF49493">
    <property type="entry name" value="HSP40/DnaJ peptide-binding domain"/>
    <property type="match status" value="2"/>
</dbReference>
<sequence length="317" mass="35508">MEFKDYYKILGVSKDADVKDIKVAYRKLARQYHPDLHPGEGGGDKFKEIAEAYEVLKDADRRAKFDELLEYGDQSSQGFQPPPGWQQNHQTSQGDPSADQDFSDFFNSIFNGGLDQSHFNGRAQPHHARGQDVETELAISLQETLHQQIKMVHYQLPVFEDGKVRQIKKQLNIKIPQGVINGERIRLKGQGKPGYGGGEPGDLYLHIHVNSHPLFDVKKHDLILTLPLAPWEAALGTKVTVPTLDGKVTLTIAANTQSGKKLRVKGKGLKRKGKLGDLYVIINVIIPPVSNDKANQLWQELAKNSAFDPRVSWGEYL</sequence>
<dbReference type="Gene3D" id="1.10.287.110">
    <property type="entry name" value="DnaJ domain"/>
    <property type="match status" value="1"/>
</dbReference>
<dbReference type="PROSITE" id="PS50076">
    <property type="entry name" value="DNAJ_2"/>
    <property type="match status" value="1"/>
</dbReference>
<evidence type="ECO:0000256" key="2">
    <source>
        <dbReference type="SAM" id="MobiDB-lite"/>
    </source>
</evidence>
<keyword evidence="5" id="KW-1185">Reference proteome</keyword>
<dbReference type="PANTHER" id="PTHR43096:SF52">
    <property type="entry name" value="DNAJ HOMOLOG 1, MITOCHONDRIAL-RELATED"/>
    <property type="match status" value="1"/>
</dbReference>
<dbReference type="InterPro" id="IPR036869">
    <property type="entry name" value="J_dom_sf"/>
</dbReference>
<dbReference type="InterPro" id="IPR001623">
    <property type="entry name" value="DnaJ_domain"/>
</dbReference>
<feature type="region of interest" description="Disordered" evidence="2">
    <location>
        <begin position="73"/>
        <end position="102"/>
    </location>
</feature>
<evidence type="ECO:0000259" key="3">
    <source>
        <dbReference type="PROSITE" id="PS50076"/>
    </source>
</evidence>
<dbReference type="CDD" id="cd10747">
    <property type="entry name" value="DnaJ_C"/>
    <property type="match status" value="1"/>
</dbReference>
<dbReference type="Gene3D" id="2.60.260.20">
    <property type="entry name" value="Urease metallochaperone UreE, N-terminal domain"/>
    <property type="match status" value="2"/>
</dbReference>
<dbReference type="CDD" id="cd06257">
    <property type="entry name" value="DnaJ"/>
    <property type="match status" value="1"/>
</dbReference>
<dbReference type="EMBL" id="JBAKBA010000020">
    <property type="protein sequence ID" value="MEL0659418.1"/>
    <property type="molecule type" value="Genomic_DNA"/>
</dbReference>
<keyword evidence="1" id="KW-0143">Chaperone</keyword>
<dbReference type="PRINTS" id="PR00625">
    <property type="entry name" value="JDOMAIN"/>
</dbReference>
<evidence type="ECO:0000313" key="4">
    <source>
        <dbReference type="EMBL" id="MEL0659418.1"/>
    </source>
</evidence>
<proteinExistence type="predicted"/>
<feature type="compositionally biased region" description="Polar residues" evidence="2">
    <location>
        <begin position="73"/>
        <end position="95"/>
    </location>
</feature>
<accession>A0ABU9HBZ6</accession>
<dbReference type="InterPro" id="IPR002939">
    <property type="entry name" value="DnaJ_C"/>
</dbReference>
<dbReference type="InterPro" id="IPR018253">
    <property type="entry name" value="DnaJ_domain_CS"/>
</dbReference>
<dbReference type="RefSeq" id="WP_341627975.1">
    <property type="nucleotide sequence ID" value="NZ_JBAKBA010000020.1"/>
</dbReference>
<gene>
    <name evidence="4" type="ORF">V6255_09740</name>
</gene>
<comment type="caution">
    <text evidence="4">The sequence shown here is derived from an EMBL/GenBank/DDBJ whole genome shotgun (WGS) entry which is preliminary data.</text>
</comment>
<dbReference type="SMART" id="SM00271">
    <property type="entry name" value="DnaJ"/>
    <property type="match status" value="1"/>
</dbReference>
<dbReference type="Proteomes" id="UP001366060">
    <property type="component" value="Unassembled WGS sequence"/>
</dbReference>
<dbReference type="InterPro" id="IPR008971">
    <property type="entry name" value="HSP40/DnaJ_pept-bd"/>
</dbReference>
<evidence type="ECO:0000313" key="5">
    <source>
        <dbReference type="Proteomes" id="UP001366060"/>
    </source>
</evidence>
<dbReference type="PROSITE" id="PS00636">
    <property type="entry name" value="DNAJ_1"/>
    <property type="match status" value="1"/>
</dbReference>
<name>A0ABU9HBZ6_9GAMM</name>